<dbReference type="InterPro" id="IPR045176">
    <property type="entry name" value="Got1"/>
</dbReference>
<evidence type="ECO:0008006" key="10">
    <source>
        <dbReference type="Google" id="ProtNLM"/>
    </source>
</evidence>
<dbReference type="GO" id="GO:0005783">
    <property type="term" value="C:endoplasmic reticulum"/>
    <property type="evidence" value="ECO:0000318"/>
    <property type="project" value="GO_Central"/>
</dbReference>
<gene>
    <name evidence="8" type="ORF">BATDEDRAFT_87354</name>
</gene>
<dbReference type="InParanoid" id="F4P0A8"/>
<evidence type="ECO:0000313" key="9">
    <source>
        <dbReference type="Proteomes" id="UP000007241"/>
    </source>
</evidence>
<evidence type="ECO:0000256" key="5">
    <source>
        <dbReference type="ARBA" id="ARBA00023136"/>
    </source>
</evidence>
<evidence type="ECO:0000256" key="7">
    <source>
        <dbReference type="SAM" id="Phobius"/>
    </source>
</evidence>
<evidence type="ECO:0000256" key="6">
    <source>
        <dbReference type="ARBA" id="ARBA00025799"/>
    </source>
</evidence>
<keyword evidence="4" id="KW-0333">Golgi apparatus</keyword>
<dbReference type="AlphaFoldDB" id="F4P0A8"/>
<organism evidence="8 9">
    <name type="scientific">Batrachochytrium dendrobatidis (strain JAM81 / FGSC 10211)</name>
    <name type="common">Frog chytrid fungus</name>
    <dbReference type="NCBI Taxonomy" id="684364"/>
    <lineage>
        <taxon>Eukaryota</taxon>
        <taxon>Fungi</taxon>
        <taxon>Fungi incertae sedis</taxon>
        <taxon>Chytridiomycota</taxon>
        <taxon>Chytridiomycota incertae sedis</taxon>
        <taxon>Chytridiomycetes</taxon>
        <taxon>Rhizophydiales</taxon>
        <taxon>Rhizophydiales incertae sedis</taxon>
        <taxon>Batrachochytrium</taxon>
    </lineage>
</organism>
<sequence length="137" mass="14984">MWLTDTQKIGVGLTSFGVFFMLLGILLFFDGGLVAIGNILFLGGLALVIGFTKTIAFFSRSEKIRGTVCFFLGIVLVFIKWPFVGVCIELFGFINLFGDFLPVVISFLRKLPLVGSLLNLPGISFLVDKICGKKLPV</sequence>
<evidence type="ECO:0000256" key="3">
    <source>
        <dbReference type="ARBA" id="ARBA00022989"/>
    </source>
</evidence>
<feature type="transmembrane region" description="Helical" evidence="7">
    <location>
        <begin position="9"/>
        <end position="29"/>
    </location>
</feature>
<comment type="similarity">
    <text evidence="6">Belongs to the GOT1 family.</text>
</comment>
<feature type="transmembrane region" description="Helical" evidence="7">
    <location>
        <begin position="35"/>
        <end position="52"/>
    </location>
</feature>
<evidence type="ECO:0000256" key="2">
    <source>
        <dbReference type="ARBA" id="ARBA00022692"/>
    </source>
</evidence>
<evidence type="ECO:0000256" key="4">
    <source>
        <dbReference type="ARBA" id="ARBA00023034"/>
    </source>
</evidence>
<dbReference type="FunCoup" id="F4P0A8">
    <property type="interactions" value="401"/>
</dbReference>
<comment type="subcellular location">
    <subcellularLocation>
        <location evidence="1">Golgi apparatus membrane</location>
        <topology evidence="1">Multi-pass membrane protein</topology>
    </subcellularLocation>
</comment>
<keyword evidence="5 7" id="KW-0472">Membrane</keyword>
<dbReference type="STRING" id="684364.F4P0A8"/>
<dbReference type="GO" id="GO:0005829">
    <property type="term" value="C:cytosol"/>
    <property type="evidence" value="ECO:0007669"/>
    <property type="project" value="GOC"/>
</dbReference>
<keyword evidence="2 7" id="KW-0812">Transmembrane</keyword>
<dbReference type="OrthoDB" id="204784at2759"/>
<evidence type="ECO:0000313" key="8">
    <source>
        <dbReference type="EMBL" id="EGF81415.1"/>
    </source>
</evidence>
<dbReference type="OMA" id="MWLTDAQ"/>
<accession>F4P0A8</accession>
<dbReference type="RefSeq" id="XP_006678196.1">
    <property type="nucleotide sequence ID" value="XM_006678133.1"/>
</dbReference>
<keyword evidence="9" id="KW-1185">Reference proteome</keyword>
<keyword evidence="3 7" id="KW-1133">Transmembrane helix</keyword>
<dbReference type="GeneID" id="18242771"/>
<dbReference type="GO" id="GO:0000139">
    <property type="term" value="C:Golgi membrane"/>
    <property type="evidence" value="ECO:0000318"/>
    <property type="project" value="GO_Central"/>
</dbReference>
<dbReference type="GO" id="GO:0006888">
    <property type="term" value="P:endoplasmic reticulum to Golgi vesicle-mediated transport"/>
    <property type="evidence" value="ECO:0007669"/>
    <property type="project" value="InterPro"/>
</dbReference>
<protein>
    <recommendedName>
        <fullName evidence="10">Protein transport protein GOT1</fullName>
    </recommendedName>
</protein>
<dbReference type="PANTHER" id="PTHR21493:SF9">
    <property type="entry name" value="GOLGI TRANSPORT PROTEIN 1-RELATED"/>
    <property type="match status" value="1"/>
</dbReference>
<dbReference type="EMBL" id="GL882882">
    <property type="protein sequence ID" value="EGF81415.1"/>
    <property type="molecule type" value="Genomic_DNA"/>
</dbReference>
<dbReference type="InterPro" id="IPR007305">
    <property type="entry name" value="Vesicle_transpt_Got1/SFT2"/>
</dbReference>
<dbReference type="PANTHER" id="PTHR21493">
    <property type="entry name" value="CGI-141-RELATED/LIPASE CONTAINING PROTEIN"/>
    <property type="match status" value="1"/>
</dbReference>
<proteinExistence type="inferred from homology"/>
<evidence type="ECO:0000256" key="1">
    <source>
        <dbReference type="ARBA" id="ARBA00004653"/>
    </source>
</evidence>
<dbReference type="GO" id="GO:0030134">
    <property type="term" value="C:COPII-coated ER to Golgi transport vesicle"/>
    <property type="evidence" value="ECO:0000318"/>
    <property type="project" value="GO_Central"/>
</dbReference>
<dbReference type="GO" id="GO:0042147">
    <property type="term" value="P:retrograde transport, endosome to Golgi"/>
    <property type="evidence" value="ECO:0007669"/>
    <property type="project" value="InterPro"/>
</dbReference>
<reference evidence="8 9" key="1">
    <citation type="submission" date="2009-12" db="EMBL/GenBank/DDBJ databases">
        <title>The draft genome of Batrachochytrium dendrobatidis.</title>
        <authorList>
            <consortium name="US DOE Joint Genome Institute (JGI-PGF)"/>
            <person name="Kuo A."/>
            <person name="Salamov A."/>
            <person name="Schmutz J."/>
            <person name="Lucas S."/>
            <person name="Pitluck S."/>
            <person name="Rosenblum E."/>
            <person name="Stajich J."/>
            <person name="Eisen M."/>
            <person name="Grigoriev I.V."/>
        </authorList>
    </citation>
    <scope>NUCLEOTIDE SEQUENCE [LARGE SCALE GENOMIC DNA]</scope>
    <source>
        <strain evidence="9">JAM81 / FGSC 10211</strain>
    </source>
</reference>
<feature type="transmembrane region" description="Helical" evidence="7">
    <location>
        <begin position="64"/>
        <end position="84"/>
    </location>
</feature>
<dbReference type="GO" id="GO:0000137">
    <property type="term" value="C:Golgi cis cisterna"/>
    <property type="evidence" value="ECO:0000318"/>
    <property type="project" value="GO_Central"/>
</dbReference>
<name>F4P0A8_BATDJ</name>
<dbReference type="Proteomes" id="UP000007241">
    <property type="component" value="Unassembled WGS sequence"/>
</dbReference>
<dbReference type="HOGENOM" id="CLU_124519_1_0_1"/>
<dbReference type="Pfam" id="PF04178">
    <property type="entry name" value="Got1"/>
    <property type="match status" value="1"/>
</dbReference>